<comment type="similarity">
    <text evidence="3">Belongs to the UreF family.</text>
</comment>
<dbReference type="EMBL" id="CP003495">
    <property type="protein sequence ID" value="AFY29651.1"/>
    <property type="molecule type" value="Genomic_DNA"/>
</dbReference>
<dbReference type="Pfam" id="PF01730">
    <property type="entry name" value="UreF"/>
    <property type="match status" value="1"/>
</dbReference>
<dbReference type="PATRIC" id="fig|292564.3.peg.2418"/>
<dbReference type="PANTHER" id="PTHR33620:SF1">
    <property type="entry name" value="UREASE ACCESSORY PROTEIN F"/>
    <property type="match status" value="1"/>
</dbReference>
<comment type="subunit">
    <text evidence="3">UreD, UreF and UreG form a complex that acts as a GTP-hydrolysis-dependent molecular chaperone, activating the urease apoprotein by helping to assemble the nickel containing metallocenter of UreC. The UreE protein probably delivers the nickel.</text>
</comment>
<accession>K9PA82</accession>
<protein>
    <recommendedName>
        <fullName evidence="3">Urease accessory protein UreF</fullName>
    </recommendedName>
</protein>
<dbReference type="PANTHER" id="PTHR33620">
    <property type="entry name" value="UREASE ACCESSORY PROTEIN F"/>
    <property type="match status" value="1"/>
</dbReference>
<comment type="subcellular location">
    <subcellularLocation>
        <location evidence="3">Cytoplasm</location>
    </subcellularLocation>
</comment>
<name>K9PA82_CYAGP</name>
<sequence>MSLTRLRLFQLVSPALPVGAFSYSEGLEVLVQAGELGDAEAVAHWLEAELARGALAIEAASLGRLMQALTRWRESPDGPARGEVLDLDGWLLAQREAAEVRAQQRQMGRSLLQLLADLDLSLPGEQPPRLAWPAAWAWAGVALDIAHQDLVEAYLYGWIATQLSAAVRLVPLGPTEAQRLQLGLAPTIAARAAELVAADPKALWNGGVGAGLAQLGHGELYSRLFRS</sequence>
<evidence type="ECO:0000256" key="1">
    <source>
        <dbReference type="ARBA" id="ARBA00022988"/>
    </source>
</evidence>
<proteinExistence type="inferred from homology"/>
<evidence type="ECO:0000256" key="3">
    <source>
        <dbReference type="HAMAP-Rule" id="MF_01385"/>
    </source>
</evidence>
<keyword evidence="2 3" id="KW-0143">Chaperone</keyword>
<dbReference type="STRING" id="292564.Cyagr_2547"/>
<evidence type="ECO:0000313" key="5">
    <source>
        <dbReference type="Proteomes" id="UP000010388"/>
    </source>
</evidence>
<dbReference type="RefSeq" id="WP_015110089.1">
    <property type="nucleotide sequence ID" value="NC_019675.1"/>
</dbReference>
<dbReference type="InterPro" id="IPR038277">
    <property type="entry name" value="UreF_sf"/>
</dbReference>
<keyword evidence="3" id="KW-0963">Cytoplasm</keyword>
<evidence type="ECO:0000313" key="4">
    <source>
        <dbReference type="EMBL" id="AFY29651.1"/>
    </source>
</evidence>
<keyword evidence="1 3" id="KW-0996">Nickel insertion</keyword>
<dbReference type="GO" id="GO:0016151">
    <property type="term" value="F:nickel cation binding"/>
    <property type="evidence" value="ECO:0007669"/>
    <property type="project" value="UniProtKB-UniRule"/>
</dbReference>
<dbReference type="PIRSF" id="PIRSF009467">
    <property type="entry name" value="Ureas_acces_UreF"/>
    <property type="match status" value="1"/>
</dbReference>
<dbReference type="eggNOG" id="COG0830">
    <property type="taxonomic scope" value="Bacteria"/>
</dbReference>
<dbReference type="InterPro" id="IPR002639">
    <property type="entry name" value="UreF"/>
</dbReference>
<dbReference type="Gene3D" id="1.10.4190.10">
    <property type="entry name" value="Urease accessory protein UreF"/>
    <property type="match status" value="1"/>
</dbReference>
<dbReference type="KEGG" id="cgc:Cyagr_2547"/>
<dbReference type="HAMAP" id="MF_01385">
    <property type="entry name" value="UreF"/>
    <property type="match status" value="1"/>
</dbReference>
<reference evidence="5" key="1">
    <citation type="journal article" date="2013" name="Proc. Natl. Acad. Sci. U.S.A.">
        <title>Improving the coverage of the cyanobacterial phylum using diversity-driven genome sequencing.</title>
        <authorList>
            <person name="Shih P.M."/>
            <person name="Wu D."/>
            <person name="Latifi A."/>
            <person name="Axen S.D."/>
            <person name="Fewer D.P."/>
            <person name="Talla E."/>
            <person name="Calteau A."/>
            <person name="Cai F."/>
            <person name="Tandeau de Marsac N."/>
            <person name="Rippka R."/>
            <person name="Herdman M."/>
            <person name="Sivonen K."/>
            <person name="Coursin T."/>
            <person name="Laurent T."/>
            <person name="Goodwin L."/>
            <person name="Nolan M."/>
            <person name="Davenport K.W."/>
            <person name="Han C.S."/>
            <person name="Rubin E.M."/>
            <person name="Eisen J.A."/>
            <person name="Woyke T."/>
            <person name="Gugger M."/>
            <person name="Kerfeld C.A."/>
        </authorList>
    </citation>
    <scope>NUCLEOTIDE SEQUENCE [LARGE SCALE GENOMIC DNA]</scope>
    <source>
        <strain evidence="5">ATCC 27147 / PCC 6307</strain>
    </source>
</reference>
<dbReference type="Proteomes" id="UP000010388">
    <property type="component" value="Chromosome"/>
</dbReference>
<dbReference type="HOGENOM" id="CLU_049215_2_1_3"/>
<dbReference type="OrthoDB" id="9798772at2"/>
<evidence type="ECO:0000256" key="2">
    <source>
        <dbReference type="ARBA" id="ARBA00023186"/>
    </source>
</evidence>
<comment type="function">
    <text evidence="3">Required for maturation of urease via the functional incorporation of the urease nickel metallocenter.</text>
</comment>
<organism evidence="4 5">
    <name type="scientific">Cyanobium gracile (strain ATCC 27147 / PCC 6307)</name>
    <dbReference type="NCBI Taxonomy" id="292564"/>
    <lineage>
        <taxon>Bacteria</taxon>
        <taxon>Bacillati</taxon>
        <taxon>Cyanobacteriota</taxon>
        <taxon>Cyanophyceae</taxon>
        <taxon>Synechococcales</taxon>
        <taxon>Prochlorococcaceae</taxon>
        <taxon>Cyanobium</taxon>
    </lineage>
</organism>
<dbReference type="AlphaFoldDB" id="K9PA82"/>
<dbReference type="GO" id="GO:0005737">
    <property type="term" value="C:cytoplasm"/>
    <property type="evidence" value="ECO:0007669"/>
    <property type="project" value="UniProtKB-SubCell"/>
</dbReference>
<gene>
    <name evidence="3" type="primary">ureF</name>
    <name evidence="4" type="ordered locus">Cyagr_2547</name>
</gene>